<proteinExistence type="predicted"/>
<evidence type="ECO:0000313" key="3">
    <source>
        <dbReference type="Proteomes" id="UP000249061"/>
    </source>
</evidence>
<dbReference type="EMBL" id="QFQP01000005">
    <property type="protein sequence ID" value="PZR15526.1"/>
    <property type="molecule type" value="Genomic_DNA"/>
</dbReference>
<protein>
    <recommendedName>
        <fullName evidence="4">Lipoprotein</fullName>
    </recommendedName>
</protein>
<name>A0A2W5TSN6_9BACT</name>
<dbReference type="AlphaFoldDB" id="A0A2W5TSN6"/>
<dbReference type="Proteomes" id="UP000249061">
    <property type="component" value="Unassembled WGS sequence"/>
</dbReference>
<evidence type="ECO:0000256" key="1">
    <source>
        <dbReference type="SAM" id="SignalP"/>
    </source>
</evidence>
<organism evidence="2 3">
    <name type="scientific">Archangium gephyra</name>
    <dbReference type="NCBI Taxonomy" id="48"/>
    <lineage>
        <taxon>Bacteria</taxon>
        <taxon>Pseudomonadati</taxon>
        <taxon>Myxococcota</taxon>
        <taxon>Myxococcia</taxon>
        <taxon>Myxococcales</taxon>
        <taxon>Cystobacterineae</taxon>
        <taxon>Archangiaceae</taxon>
        <taxon>Archangium</taxon>
    </lineage>
</organism>
<dbReference type="PROSITE" id="PS51257">
    <property type="entry name" value="PROKAR_LIPOPROTEIN"/>
    <property type="match status" value="1"/>
</dbReference>
<evidence type="ECO:0000313" key="2">
    <source>
        <dbReference type="EMBL" id="PZR15526.1"/>
    </source>
</evidence>
<evidence type="ECO:0008006" key="4">
    <source>
        <dbReference type="Google" id="ProtNLM"/>
    </source>
</evidence>
<sequence length="181" mass="20607">MRTVTFLMLALLSFGCSTTHVLDSWKAENASPLKRSTKRAVVVVANNKERRERAEAAFAEDINAVVARNLFTPEEWQDKDLVKARLLEQGFEEVVVMRVVGVEEEQTRLRGPMWSNWMGLNTPYVPKTRVDLVTSIYDITEGRLVYQLSSHTYEPTSVEDTMAEQVKAGLKRLRDDGMLVD</sequence>
<comment type="caution">
    <text evidence="2">The sequence shown here is derived from an EMBL/GenBank/DDBJ whole genome shotgun (WGS) entry which is preliminary data.</text>
</comment>
<gene>
    <name evidence="2" type="ORF">DI536_08740</name>
</gene>
<keyword evidence="1" id="KW-0732">Signal</keyword>
<accession>A0A2W5TSN6</accession>
<feature type="signal peptide" evidence="1">
    <location>
        <begin position="1"/>
        <end position="21"/>
    </location>
</feature>
<reference evidence="2 3" key="1">
    <citation type="submission" date="2017-08" db="EMBL/GenBank/DDBJ databases">
        <title>Infants hospitalized years apart are colonized by the same room-sourced microbial strains.</title>
        <authorList>
            <person name="Brooks B."/>
            <person name="Olm M.R."/>
            <person name="Firek B.A."/>
            <person name="Baker R."/>
            <person name="Thomas B.C."/>
            <person name="Morowitz M.J."/>
            <person name="Banfield J.F."/>
        </authorList>
    </citation>
    <scope>NUCLEOTIDE SEQUENCE [LARGE SCALE GENOMIC DNA]</scope>
    <source>
        <strain evidence="2">S2_003_000_R2_14</strain>
    </source>
</reference>
<feature type="chain" id="PRO_5016104028" description="Lipoprotein" evidence="1">
    <location>
        <begin position="22"/>
        <end position="181"/>
    </location>
</feature>